<dbReference type="OrthoDB" id="4381687at2"/>
<gene>
    <name evidence="2" type="ORF">NCAST_08_01280</name>
</gene>
<proteinExistence type="predicted"/>
<dbReference type="EMBL" id="BAFO02000008">
    <property type="protein sequence ID" value="GAD82256.1"/>
    <property type="molecule type" value="Genomic_DNA"/>
</dbReference>
<dbReference type="Proteomes" id="UP000017048">
    <property type="component" value="Unassembled WGS sequence"/>
</dbReference>
<evidence type="ECO:0000313" key="3">
    <source>
        <dbReference type="Proteomes" id="UP000017048"/>
    </source>
</evidence>
<feature type="chain" id="PRO_5004659592" evidence="1">
    <location>
        <begin position="30"/>
        <end position="132"/>
    </location>
</feature>
<reference evidence="2 3" key="1">
    <citation type="journal article" date="2014" name="BMC Genomics">
        <title>Genome based analysis of type-I polyketide synthase and nonribosomal peptide synthetase gene clusters in seven strains of five representative Nocardia species.</title>
        <authorList>
            <person name="Komaki H."/>
            <person name="Ichikawa N."/>
            <person name="Hosoyama A."/>
            <person name="Takahashi-Nakaguchi A."/>
            <person name="Matsuzawa T."/>
            <person name="Suzuki K."/>
            <person name="Fujita N."/>
            <person name="Gonoi T."/>
        </authorList>
    </citation>
    <scope>NUCLEOTIDE SEQUENCE [LARGE SCALE GENOMIC DNA]</scope>
    <source>
        <strain evidence="2 3">NBRC 15531</strain>
    </source>
</reference>
<name>U5E7C7_NOCAS</name>
<organism evidence="2 3">
    <name type="scientific">Nocardia asteroides NBRC 15531</name>
    <dbReference type="NCBI Taxonomy" id="1110697"/>
    <lineage>
        <taxon>Bacteria</taxon>
        <taxon>Bacillati</taxon>
        <taxon>Actinomycetota</taxon>
        <taxon>Actinomycetes</taxon>
        <taxon>Mycobacteriales</taxon>
        <taxon>Nocardiaceae</taxon>
        <taxon>Nocardia</taxon>
    </lineage>
</organism>
<dbReference type="RefSeq" id="WP_022565690.1">
    <property type="nucleotide sequence ID" value="NZ_BAFO02000008.1"/>
</dbReference>
<evidence type="ECO:0000313" key="2">
    <source>
        <dbReference type="EMBL" id="GAD82256.1"/>
    </source>
</evidence>
<keyword evidence="3" id="KW-1185">Reference proteome</keyword>
<dbReference type="GeneID" id="91516854"/>
<evidence type="ECO:0000256" key="1">
    <source>
        <dbReference type="SAM" id="SignalP"/>
    </source>
</evidence>
<sequence>MHASTGRIAAVLTPFVAVGVSLGAGPSVAATPPTISVTLEGSDSWNISWDGSPAMNCTLFVNNVPNPDANPAPAVFTALVIPSIPPGSYAVRVECPLASGNTSNTVTFYTPRNAVNDARTQFSNATQGATGS</sequence>
<accession>U5E7C7</accession>
<comment type="caution">
    <text evidence="2">The sequence shown here is derived from an EMBL/GenBank/DDBJ whole genome shotgun (WGS) entry which is preliminary data.</text>
</comment>
<dbReference type="AlphaFoldDB" id="U5E7C7"/>
<protein>
    <submittedName>
        <fullName evidence="2">Uncharacterized protein</fullName>
    </submittedName>
</protein>
<feature type="signal peptide" evidence="1">
    <location>
        <begin position="1"/>
        <end position="29"/>
    </location>
</feature>
<keyword evidence="1" id="KW-0732">Signal</keyword>